<dbReference type="InterPro" id="IPR010330">
    <property type="entry name" value="CoiA_nuc"/>
</dbReference>
<reference evidence="2" key="1">
    <citation type="submission" date="2024-07" db="EMBL/GenBank/DDBJ databases">
        <authorList>
            <person name="Yu S.T."/>
        </authorList>
    </citation>
    <scope>NUCLEOTIDE SEQUENCE</scope>
    <source>
        <strain evidence="2">R17</strain>
    </source>
</reference>
<dbReference type="RefSeq" id="WP_369153370.1">
    <property type="nucleotide sequence ID" value="NZ_CP163433.1"/>
</dbReference>
<feature type="domain" description="Competence protein CoiA nuclease-like" evidence="1">
    <location>
        <begin position="7"/>
        <end position="78"/>
    </location>
</feature>
<protein>
    <recommendedName>
        <fullName evidence="1">Competence protein CoiA nuclease-like domain-containing protein</fullName>
    </recommendedName>
</protein>
<organism evidence="2">
    <name type="scientific">Streptomyces sp. R17</name>
    <dbReference type="NCBI Taxonomy" id="3238626"/>
    <lineage>
        <taxon>Bacteria</taxon>
        <taxon>Bacillati</taxon>
        <taxon>Actinomycetota</taxon>
        <taxon>Actinomycetes</taxon>
        <taxon>Kitasatosporales</taxon>
        <taxon>Streptomycetaceae</taxon>
        <taxon>Streptomyces</taxon>
    </lineage>
</organism>
<sequence>MLKLEMAGAIRTAGWFATLEVPAEGGSWRADVMASSTDGSRRKNMAWEAQLSPITVDDIAARTDRYAKIGIRVCWVHPGARPPQWITAVPAVRVRAPQERNEPWVVDDGLAGFVYRSGRWKFQEEPLASRFHEVACPRIDQKHGKCF</sequence>
<accession>A0AB39P0D5</accession>
<gene>
    <name evidence="2" type="ORF">AB5J48_32700</name>
</gene>
<name>A0AB39P0D5_9ACTN</name>
<evidence type="ECO:0000313" key="2">
    <source>
        <dbReference type="EMBL" id="XDQ22583.1"/>
    </source>
</evidence>
<dbReference type="AlphaFoldDB" id="A0AB39P0D5"/>
<dbReference type="EMBL" id="CP163433">
    <property type="protein sequence ID" value="XDQ22583.1"/>
    <property type="molecule type" value="Genomic_DNA"/>
</dbReference>
<proteinExistence type="predicted"/>
<evidence type="ECO:0000259" key="1">
    <source>
        <dbReference type="Pfam" id="PF06054"/>
    </source>
</evidence>
<dbReference type="Pfam" id="PF06054">
    <property type="entry name" value="CoiA_nuc"/>
    <property type="match status" value="1"/>
</dbReference>